<dbReference type="HAMAP" id="MF_00864">
    <property type="entry name" value="RNApol_arch_Rpo4"/>
    <property type="match status" value="1"/>
</dbReference>
<sequence>MKISYITNLEVYNRLISKDEHNDIEKDELSYIENFMKINPSTDIESIRKEIMALSNLSQEVSSKIIDIMPVTREELTAILSSYNIMPDDSVLEKILDYIKGL</sequence>
<comment type="function">
    <text evidence="1">DNA-dependent RNA polymerase (RNAP) catalyzes the transcription of DNA into RNA using the four ribonucleoside triphosphates as substrates. This subunit is less well bound than the others.</text>
</comment>
<protein>
    <recommendedName>
        <fullName evidence="1">DNA-directed RNA polymerase subunit Rpo4</fullName>
        <ecNumber evidence="1">2.7.7.6</ecNumber>
    </recommendedName>
    <alternativeName>
        <fullName evidence="1">DNA-directed RNA polymerase subunit F</fullName>
    </alternativeName>
</protein>
<comment type="similarity">
    <text evidence="1">Belongs to the eukaryotic RPB4 RNA polymerase subunit family.</text>
</comment>
<organism evidence="2 3">
    <name type="scientific">Picrophilus torridus (strain ATCC 700027 / DSM 9790 / JCM 10055 / NBRC 100828 / KAW 2/3)</name>
    <dbReference type="NCBI Taxonomy" id="1122961"/>
    <lineage>
        <taxon>Archaea</taxon>
        <taxon>Methanobacteriati</taxon>
        <taxon>Thermoplasmatota</taxon>
        <taxon>Thermoplasmata</taxon>
        <taxon>Thermoplasmatales</taxon>
        <taxon>Picrophilaceae</taxon>
        <taxon>Picrophilus</taxon>
    </lineage>
</organism>
<dbReference type="GO" id="GO:0005737">
    <property type="term" value="C:cytoplasm"/>
    <property type="evidence" value="ECO:0007669"/>
    <property type="project" value="UniProtKB-SubCell"/>
</dbReference>
<name>A0A8G2FWD7_PICTO</name>
<keyword evidence="3" id="KW-1185">Reference proteome</keyword>
<dbReference type="GO" id="GO:0000428">
    <property type="term" value="C:DNA-directed RNA polymerase complex"/>
    <property type="evidence" value="ECO:0007669"/>
    <property type="project" value="UniProtKB-KW"/>
</dbReference>
<dbReference type="SUPFAM" id="SSF47819">
    <property type="entry name" value="HRDC-like"/>
    <property type="match status" value="1"/>
</dbReference>
<gene>
    <name evidence="1" type="primary">rpo4</name>
    <name evidence="1" type="synonym">rpoF</name>
    <name evidence="2" type="ORF">SAMN02745355_0619</name>
</gene>
<dbReference type="Proteomes" id="UP000192315">
    <property type="component" value="Unassembled WGS sequence"/>
</dbReference>
<dbReference type="InterPro" id="IPR005574">
    <property type="entry name" value="Rpb4/RPC9"/>
</dbReference>
<dbReference type="Pfam" id="PF03874">
    <property type="entry name" value="RNA_pol_Rpb4"/>
    <property type="match status" value="1"/>
</dbReference>
<dbReference type="RefSeq" id="WP_084272596.1">
    <property type="nucleotide sequence ID" value="NZ_FWYE01000001.1"/>
</dbReference>
<dbReference type="EMBL" id="FWYE01000001">
    <property type="protein sequence ID" value="SMD30725.1"/>
    <property type="molecule type" value="Genomic_DNA"/>
</dbReference>
<dbReference type="InterPro" id="IPR010924">
    <property type="entry name" value="Rpo4"/>
</dbReference>
<dbReference type="Gene3D" id="1.10.150.80">
    <property type="entry name" value="HRDC domain"/>
    <property type="match status" value="1"/>
</dbReference>
<keyword evidence="1" id="KW-0804">Transcription</keyword>
<dbReference type="GO" id="GO:0003899">
    <property type="term" value="F:DNA-directed RNA polymerase activity"/>
    <property type="evidence" value="ECO:0007669"/>
    <property type="project" value="UniProtKB-UniRule"/>
</dbReference>
<keyword evidence="1 2" id="KW-0240">DNA-directed RNA polymerase</keyword>
<keyword evidence="1" id="KW-0548">Nucleotidyltransferase</keyword>
<comment type="subcellular location">
    <subcellularLocation>
        <location evidence="1">Cytoplasm</location>
    </subcellularLocation>
</comment>
<dbReference type="NCBIfam" id="NF011557">
    <property type="entry name" value="PRK14981.2-3"/>
    <property type="match status" value="1"/>
</dbReference>
<reference evidence="2 3" key="1">
    <citation type="submission" date="2017-04" db="EMBL/GenBank/DDBJ databases">
        <authorList>
            <person name="Varghese N."/>
            <person name="Submissions S."/>
        </authorList>
    </citation>
    <scope>NUCLEOTIDE SEQUENCE [LARGE SCALE GENOMIC DNA]</scope>
    <source>
        <strain evidence="2 3">DSM 9789</strain>
    </source>
</reference>
<dbReference type="AlphaFoldDB" id="A0A8G2FWD7"/>
<proteinExistence type="inferred from homology"/>
<comment type="caution">
    <text evidence="2">The sequence shown here is derived from an EMBL/GenBank/DDBJ whole genome shotgun (WGS) entry which is preliminary data.</text>
</comment>
<evidence type="ECO:0000313" key="3">
    <source>
        <dbReference type="Proteomes" id="UP000192315"/>
    </source>
</evidence>
<evidence type="ECO:0000313" key="2">
    <source>
        <dbReference type="EMBL" id="SMD30725.1"/>
    </source>
</evidence>
<dbReference type="GO" id="GO:0006352">
    <property type="term" value="P:DNA-templated transcription initiation"/>
    <property type="evidence" value="ECO:0007669"/>
    <property type="project" value="InterPro"/>
</dbReference>
<keyword evidence="1" id="KW-0963">Cytoplasm</keyword>
<dbReference type="EC" id="2.7.7.6" evidence="1"/>
<dbReference type="GO" id="GO:0000166">
    <property type="term" value="F:nucleotide binding"/>
    <property type="evidence" value="ECO:0007669"/>
    <property type="project" value="InterPro"/>
</dbReference>
<evidence type="ECO:0000256" key="1">
    <source>
        <dbReference type="HAMAP-Rule" id="MF_00864"/>
    </source>
</evidence>
<dbReference type="InterPro" id="IPR044876">
    <property type="entry name" value="HRDC_dom_sf"/>
</dbReference>
<accession>A0A8G2FWD7</accession>
<comment type="subunit">
    <text evidence="1">Part of the RNA polymerase complex. Forms a stalk with Rpo7 that extends from the main structure.</text>
</comment>
<comment type="catalytic activity">
    <reaction evidence="1">
        <text>RNA(n) + a ribonucleoside 5'-triphosphate = RNA(n+1) + diphosphate</text>
        <dbReference type="Rhea" id="RHEA:21248"/>
        <dbReference type="Rhea" id="RHEA-COMP:14527"/>
        <dbReference type="Rhea" id="RHEA-COMP:17342"/>
        <dbReference type="ChEBI" id="CHEBI:33019"/>
        <dbReference type="ChEBI" id="CHEBI:61557"/>
        <dbReference type="ChEBI" id="CHEBI:140395"/>
        <dbReference type="EC" id="2.7.7.6"/>
    </reaction>
</comment>
<dbReference type="InterPro" id="IPR010997">
    <property type="entry name" value="HRDC-like_sf"/>
</dbReference>
<keyword evidence="1" id="KW-0808">Transferase</keyword>